<name>A0AA36BNF3_OCTVU</name>
<organism evidence="1 2">
    <name type="scientific">Octopus vulgaris</name>
    <name type="common">Common octopus</name>
    <dbReference type="NCBI Taxonomy" id="6645"/>
    <lineage>
        <taxon>Eukaryota</taxon>
        <taxon>Metazoa</taxon>
        <taxon>Spiralia</taxon>
        <taxon>Lophotrochozoa</taxon>
        <taxon>Mollusca</taxon>
        <taxon>Cephalopoda</taxon>
        <taxon>Coleoidea</taxon>
        <taxon>Octopodiformes</taxon>
        <taxon>Octopoda</taxon>
        <taxon>Incirrata</taxon>
        <taxon>Octopodidae</taxon>
        <taxon>Octopus</taxon>
    </lineage>
</organism>
<reference evidence="1" key="1">
    <citation type="submission" date="2023-08" db="EMBL/GenBank/DDBJ databases">
        <authorList>
            <person name="Alioto T."/>
            <person name="Alioto T."/>
            <person name="Gomez Garrido J."/>
        </authorList>
    </citation>
    <scope>NUCLEOTIDE SEQUENCE</scope>
</reference>
<protein>
    <submittedName>
        <fullName evidence="1">Uncharacterized protein</fullName>
    </submittedName>
</protein>
<dbReference type="AlphaFoldDB" id="A0AA36BNF3"/>
<accession>A0AA36BNF3</accession>
<sequence length="276" mass="32608">MNIIKHGNLKKHKSLLSKLKKEYTKSRRFCGFIRLGSSEVDRNDWEKPLVDIIEENDTSSDKQKYFSPLSNQNLEHSISTVSNEILVRESEVKSFQVDCERNNVKIANPTLFVENGGKTQEVDNLCDLTIITDFNHDINMSRLSDMSYDYYELKKRITNLYTEMDVMFNQTKIEFRNLYRKLHKSLYRSSIPNHLDGFLRGLAIRNADVDRYFQLCREMDKISKRIFENYKLMVKMSKMTLDYEKIQNKVISKYVKDKALSAFRKRTTTVNDCSIR</sequence>
<gene>
    <name evidence="1" type="ORF">OCTVUL_1B006795</name>
</gene>
<dbReference type="Proteomes" id="UP001162480">
    <property type="component" value="Chromosome 19"/>
</dbReference>
<evidence type="ECO:0000313" key="1">
    <source>
        <dbReference type="EMBL" id="CAI9736787.1"/>
    </source>
</evidence>
<proteinExistence type="predicted"/>
<keyword evidence="2" id="KW-1185">Reference proteome</keyword>
<evidence type="ECO:0000313" key="2">
    <source>
        <dbReference type="Proteomes" id="UP001162480"/>
    </source>
</evidence>
<dbReference type="EMBL" id="OX597832">
    <property type="protein sequence ID" value="CAI9736787.1"/>
    <property type="molecule type" value="Genomic_DNA"/>
</dbReference>